<dbReference type="Proteomes" id="UP000199062">
    <property type="component" value="Unassembled WGS sequence"/>
</dbReference>
<comment type="similarity">
    <text evidence="1">Belongs to the DegT/DnrJ/EryC1 family.</text>
</comment>
<dbReference type="STRING" id="767519.SAMN05216559_0752"/>
<dbReference type="SUPFAM" id="SSF53383">
    <property type="entry name" value="PLP-dependent transferases"/>
    <property type="match status" value="1"/>
</dbReference>
<dbReference type="GO" id="GO:0030170">
    <property type="term" value="F:pyridoxal phosphate binding"/>
    <property type="evidence" value="ECO:0007669"/>
    <property type="project" value="TreeGrafter"/>
</dbReference>
<evidence type="ECO:0000256" key="1">
    <source>
        <dbReference type="RuleBase" id="RU004508"/>
    </source>
</evidence>
<organism evidence="2 3">
    <name type="scientific">Halomicrobium zhouii</name>
    <dbReference type="NCBI Taxonomy" id="767519"/>
    <lineage>
        <taxon>Archaea</taxon>
        <taxon>Methanobacteriati</taxon>
        <taxon>Methanobacteriota</taxon>
        <taxon>Stenosarchaea group</taxon>
        <taxon>Halobacteria</taxon>
        <taxon>Halobacteriales</taxon>
        <taxon>Haloarculaceae</taxon>
        <taxon>Halomicrobium</taxon>
    </lineage>
</organism>
<accession>A0A1I6KG23</accession>
<dbReference type="PANTHER" id="PTHR30244">
    <property type="entry name" value="TRANSAMINASE"/>
    <property type="match status" value="1"/>
</dbReference>
<sequence>MVDHVPFTDIHMDQETVDDVADVLESGRYVKGPVLEQFESEFAAASEVDHAVGVSNGTAALLLAMKAIGVGSGDEVLAPAHTYFATVSPVLELGATPRFVDIDPDRYTMDPALLREAIQAAEDPATIVVTHMHGQPADMDPITDVAAEYDLPVVEDAAQAHLAEYDGEMVGSIGDVGCFSFYPTKNMTVGGDGGMITTDDPAIADEARALRNHGRNEKGEHVVLGLNYRLDEIKAAVGRHQLDALPDWSAGRQRAASAYDERLMDVDWVVTPTTYGNAEHVYHHYPVQVPADKRSAFRAHLDDYGVDTGIHYERAVHEQPAVRDRVGLVDVPVAEEYCRRTVSLPMHPRLSTEEIDHVVDAIESFEVDA</sequence>
<reference evidence="2 3" key="1">
    <citation type="submission" date="2016-10" db="EMBL/GenBank/DDBJ databases">
        <authorList>
            <person name="de Groot N.N."/>
        </authorList>
    </citation>
    <scope>NUCLEOTIDE SEQUENCE [LARGE SCALE GENOMIC DNA]</scope>
    <source>
        <strain evidence="2 3">CGMCC 1.10457</strain>
    </source>
</reference>
<dbReference type="CDD" id="cd00616">
    <property type="entry name" value="AHBA_syn"/>
    <property type="match status" value="1"/>
</dbReference>
<dbReference type="Gene3D" id="3.40.640.10">
    <property type="entry name" value="Type I PLP-dependent aspartate aminotransferase-like (Major domain)"/>
    <property type="match status" value="1"/>
</dbReference>
<dbReference type="GO" id="GO:0008483">
    <property type="term" value="F:transaminase activity"/>
    <property type="evidence" value="ECO:0007669"/>
    <property type="project" value="TreeGrafter"/>
</dbReference>
<dbReference type="PANTHER" id="PTHR30244:SF34">
    <property type="entry name" value="DTDP-4-AMINO-4,6-DIDEOXYGALACTOSE TRANSAMINASE"/>
    <property type="match status" value="1"/>
</dbReference>
<dbReference type="InterPro" id="IPR000653">
    <property type="entry name" value="DegT/StrS_aminotransferase"/>
</dbReference>
<keyword evidence="3" id="KW-1185">Reference proteome</keyword>
<name>A0A1I6KG23_9EURY</name>
<evidence type="ECO:0000313" key="2">
    <source>
        <dbReference type="EMBL" id="SFR90136.1"/>
    </source>
</evidence>
<dbReference type="InterPro" id="IPR015424">
    <property type="entry name" value="PyrdxlP-dep_Trfase"/>
</dbReference>
<dbReference type="InterPro" id="IPR015422">
    <property type="entry name" value="PyrdxlP-dep_Trfase_small"/>
</dbReference>
<dbReference type="GO" id="GO:0000271">
    <property type="term" value="P:polysaccharide biosynthetic process"/>
    <property type="evidence" value="ECO:0007669"/>
    <property type="project" value="TreeGrafter"/>
</dbReference>
<dbReference type="Pfam" id="PF01041">
    <property type="entry name" value="DegT_DnrJ_EryC1"/>
    <property type="match status" value="1"/>
</dbReference>
<gene>
    <name evidence="2" type="ORF">SAMN05216559_0752</name>
</gene>
<keyword evidence="1" id="KW-0663">Pyridoxal phosphate</keyword>
<protein>
    <submittedName>
        <fullName evidence="2">dTDP-4-amino-4,6-dideoxygalactose transaminase</fullName>
    </submittedName>
</protein>
<dbReference type="AlphaFoldDB" id="A0A1I6KG23"/>
<evidence type="ECO:0000313" key="3">
    <source>
        <dbReference type="Proteomes" id="UP000199062"/>
    </source>
</evidence>
<dbReference type="Gene3D" id="3.90.1150.10">
    <property type="entry name" value="Aspartate Aminotransferase, domain 1"/>
    <property type="match status" value="1"/>
</dbReference>
<dbReference type="EMBL" id="FOZK01000001">
    <property type="protein sequence ID" value="SFR90136.1"/>
    <property type="molecule type" value="Genomic_DNA"/>
</dbReference>
<dbReference type="InterPro" id="IPR015421">
    <property type="entry name" value="PyrdxlP-dep_Trfase_major"/>
</dbReference>
<dbReference type="PIRSF" id="PIRSF000390">
    <property type="entry name" value="PLP_StrS"/>
    <property type="match status" value="1"/>
</dbReference>
<proteinExistence type="inferred from homology"/>